<protein>
    <submittedName>
        <fullName evidence="1">Uncharacterized protein</fullName>
    </submittedName>
</protein>
<comment type="caution">
    <text evidence="1">The sequence shown here is derived from an EMBL/GenBank/DDBJ whole genome shotgun (WGS) entry which is preliminary data.</text>
</comment>
<organism evidence="1 2">
    <name type="scientific">Cryptotermes secundus</name>
    <dbReference type="NCBI Taxonomy" id="105785"/>
    <lineage>
        <taxon>Eukaryota</taxon>
        <taxon>Metazoa</taxon>
        <taxon>Ecdysozoa</taxon>
        <taxon>Arthropoda</taxon>
        <taxon>Hexapoda</taxon>
        <taxon>Insecta</taxon>
        <taxon>Pterygota</taxon>
        <taxon>Neoptera</taxon>
        <taxon>Polyneoptera</taxon>
        <taxon>Dictyoptera</taxon>
        <taxon>Blattodea</taxon>
        <taxon>Blattoidea</taxon>
        <taxon>Termitoidae</taxon>
        <taxon>Kalotermitidae</taxon>
        <taxon>Cryptotermitinae</taxon>
        <taxon>Cryptotermes</taxon>
    </lineage>
</organism>
<evidence type="ECO:0000313" key="1">
    <source>
        <dbReference type="EMBL" id="PNF40524.1"/>
    </source>
</evidence>
<proteinExistence type="predicted"/>
<sequence length="52" mass="6236">MLRPQVGLFRWKAPDTWRSYREVTFSVAYETYLIAKLGDVFAKLDKDIRKQQ</sequence>
<dbReference type="Proteomes" id="UP000235965">
    <property type="component" value="Unassembled WGS sequence"/>
</dbReference>
<dbReference type="AlphaFoldDB" id="A0A2J7RI65"/>
<name>A0A2J7RI65_9NEOP</name>
<gene>
    <name evidence="1" type="ORF">B7P43_G08176</name>
</gene>
<accession>A0A2J7RI65</accession>
<evidence type="ECO:0000313" key="2">
    <source>
        <dbReference type="Proteomes" id="UP000235965"/>
    </source>
</evidence>
<dbReference type="EMBL" id="NEVH01003505">
    <property type="protein sequence ID" value="PNF40524.1"/>
    <property type="molecule type" value="Genomic_DNA"/>
</dbReference>
<reference evidence="1 2" key="1">
    <citation type="submission" date="2017-12" db="EMBL/GenBank/DDBJ databases">
        <title>Hemimetabolous genomes reveal molecular basis of termite eusociality.</title>
        <authorList>
            <person name="Harrison M.C."/>
            <person name="Jongepier E."/>
            <person name="Robertson H.M."/>
            <person name="Arning N."/>
            <person name="Bitard-Feildel T."/>
            <person name="Chao H."/>
            <person name="Childers C.P."/>
            <person name="Dinh H."/>
            <person name="Doddapaneni H."/>
            <person name="Dugan S."/>
            <person name="Gowin J."/>
            <person name="Greiner C."/>
            <person name="Han Y."/>
            <person name="Hu H."/>
            <person name="Hughes D.S.T."/>
            <person name="Huylmans A.-K."/>
            <person name="Kemena C."/>
            <person name="Kremer L.P.M."/>
            <person name="Lee S.L."/>
            <person name="Lopez-Ezquerra A."/>
            <person name="Mallet L."/>
            <person name="Monroy-Kuhn J.M."/>
            <person name="Moser A."/>
            <person name="Murali S.C."/>
            <person name="Muzny D.M."/>
            <person name="Otani S."/>
            <person name="Piulachs M.-D."/>
            <person name="Poelchau M."/>
            <person name="Qu J."/>
            <person name="Schaub F."/>
            <person name="Wada-Katsumata A."/>
            <person name="Worley K.C."/>
            <person name="Xie Q."/>
            <person name="Ylla G."/>
            <person name="Poulsen M."/>
            <person name="Gibbs R.A."/>
            <person name="Schal C."/>
            <person name="Richards S."/>
            <person name="Belles X."/>
            <person name="Korb J."/>
            <person name="Bornberg-Bauer E."/>
        </authorList>
    </citation>
    <scope>NUCLEOTIDE SEQUENCE [LARGE SCALE GENOMIC DNA]</scope>
    <source>
        <tissue evidence="1">Whole body</tissue>
    </source>
</reference>
<keyword evidence="2" id="KW-1185">Reference proteome</keyword>
<dbReference type="InParanoid" id="A0A2J7RI65"/>